<dbReference type="Gene3D" id="3.40.50.300">
    <property type="entry name" value="P-loop containing nucleotide triphosphate hydrolases"/>
    <property type="match status" value="1"/>
</dbReference>
<evidence type="ECO:0000313" key="5">
    <source>
        <dbReference type="Proteomes" id="UP000259328"/>
    </source>
</evidence>
<dbReference type="InterPro" id="IPR027417">
    <property type="entry name" value="P-loop_NTPase"/>
</dbReference>
<dbReference type="GO" id="GO:0003924">
    <property type="term" value="F:GTPase activity"/>
    <property type="evidence" value="ECO:0007669"/>
    <property type="project" value="InterPro"/>
</dbReference>
<keyword evidence="2" id="KW-0342">GTP-binding</keyword>
<dbReference type="EMBL" id="LS991953">
    <property type="protein sequence ID" value="SYV92324.1"/>
    <property type="molecule type" value="Genomic_DNA"/>
</dbReference>
<dbReference type="PANTHER" id="PTHR11564">
    <property type="entry name" value="SIGNAL RECOGNITION PARTICLE 54K PROTEIN SRP54"/>
    <property type="match status" value="1"/>
</dbReference>
<evidence type="ECO:0000259" key="3">
    <source>
        <dbReference type="PROSITE" id="PS00300"/>
    </source>
</evidence>
<accession>A0A3B0PFZ2</accession>
<keyword evidence="1" id="KW-0547">Nucleotide-binding</keyword>
<dbReference type="GO" id="GO:0005525">
    <property type="term" value="F:GTP binding"/>
    <property type="evidence" value="ECO:0007669"/>
    <property type="project" value="UniProtKB-KW"/>
</dbReference>
<dbReference type="SMART" id="SM00962">
    <property type="entry name" value="SRP54"/>
    <property type="match status" value="1"/>
</dbReference>
<dbReference type="Proteomes" id="UP000259328">
    <property type="component" value="Chromosome"/>
</dbReference>
<dbReference type="InterPro" id="IPR004125">
    <property type="entry name" value="Signal_recog_particle_SRP54_M"/>
</dbReference>
<dbReference type="GO" id="GO:0008312">
    <property type="term" value="F:7S RNA binding"/>
    <property type="evidence" value="ECO:0007669"/>
    <property type="project" value="InterPro"/>
</dbReference>
<feature type="domain" description="SRP54-type proteins GTP-binding" evidence="3">
    <location>
        <begin position="38"/>
        <end position="51"/>
    </location>
</feature>
<gene>
    <name evidence="4" type="primary">MCYN0099</name>
    <name evidence="4" type="ORF">NCTC10124_00041</name>
</gene>
<dbReference type="PROSITE" id="PS00300">
    <property type="entry name" value="SRP54"/>
    <property type="match status" value="1"/>
</dbReference>
<dbReference type="SUPFAM" id="SSF47446">
    <property type="entry name" value="Signal peptide-binding domain"/>
    <property type="match status" value="1"/>
</dbReference>
<dbReference type="InterPro" id="IPR042101">
    <property type="entry name" value="SRP54_N_sf"/>
</dbReference>
<dbReference type="SUPFAM" id="SSF52540">
    <property type="entry name" value="P-loop containing nucleoside triphosphate hydrolases"/>
    <property type="match status" value="1"/>
</dbReference>
<dbReference type="InterPro" id="IPR036891">
    <property type="entry name" value="Signal_recog_part_SRP54_M_sf"/>
</dbReference>
<organism evidence="4 5">
    <name type="scientific">Mycoplasmopsis synoviae</name>
    <name type="common">Mycoplasma synoviae</name>
    <dbReference type="NCBI Taxonomy" id="2109"/>
    <lineage>
        <taxon>Bacteria</taxon>
        <taxon>Bacillati</taxon>
        <taxon>Mycoplasmatota</taxon>
        <taxon>Mycoplasmoidales</taxon>
        <taxon>Metamycoplasmataceae</taxon>
        <taxon>Mycoplasmopsis</taxon>
    </lineage>
</organism>
<dbReference type="Pfam" id="PF00448">
    <property type="entry name" value="SRP54"/>
    <property type="match status" value="1"/>
</dbReference>
<proteinExistence type="predicted"/>
<dbReference type="AlphaFoldDB" id="A0A3B0PFZ2"/>
<dbReference type="InterPro" id="IPR022941">
    <property type="entry name" value="SRP54"/>
</dbReference>
<dbReference type="Gene3D" id="1.10.260.30">
    <property type="entry name" value="Signal recognition particle, SRP54 subunit, M-domain"/>
    <property type="match status" value="1"/>
</dbReference>
<evidence type="ECO:0000313" key="4">
    <source>
        <dbReference type="EMBL" id="SYV92324.1"/>
    </source>
</evidence>
<dbReference type="GO" id="GO:0048500">
    <property type="term" value="C:signal recognition particle"/>
    <property type="evidence" value="ECO:0007669"/>
    <property type="project" value="InterPro"/>
</dbReference>
<protein>
    <submittedName>
        <fullName evidence="4">Signal recognition particle protein</fullName>
    </submittedName>
</protein>
<dbReference type="Pfam" id="PF02978">
    <property type="entry name" value="SRP_SPB"/>
    <property type="match status" value="1"/>
</dbReference>
<name>A0A3B0PFZ2_MYCSY</name>
<dbReference type="PANTHER" id="PTHR11564:SF5">
    <property type="entry name" value="SIGNAL RECOGNITION PARTICLE SUBUNIT SRP54"/>
    <property type="match status" value="1"/>
</dbReference>
<dbReference type="Gene3D" id="1.20.120.140">
    <property type="entry name" value="Signal recognition particle SRP54, nucleotide-binding domain"/>
    <property type="match status" value="1"/>
</dbReference>
<evidence type="ECO:0000256" key="1">
    <source>
        <dbReference type="ARBA" id="ARBA00022741"/>
    </source>
</evidence>
<dbReference type="InterPro" id="IPR000897">
    <property type="entry name" value="SRP54_GTPase_dom"/>
</dbReference>
<reference evidence="5" key="1">
    <citation type="submission" date="2018-06" db="EMBL/GenBank/DDBJ databases">
        <authorList>
            <consortium name="Pathogen Informatics"/>
        </authorList>
    </citation>
    <scope>NUCLEOTIDE SEQUENCE [LARGE SCALE GENOMIC DNA]</scope>
    <source>
        <strain evidence="5">NCTC10124</strain>
    </source>
</reference>
<evidence type="ECO:0000256" key="2">
    <source>
        <dbReference type="ARBA" id="ARBA00023134"/>
    </source>
</evidence>
<sequence length="224" mass="24979">MASAFHDKLKLSGSIITKLDSDARGGAALSIRFILNLPIKFIGTGEKISNIDLFYPDRMADRILGMGDVLSLIEKAQDVIDEDKAKNMMERMFSGNLNLDDFMQQIAQINKLGKFSKLLKFMPGNLTNKISEDKIDSAEKKLKTYQILLSSMTIKERKNPKLLKQASRKERVIKGSGRSVQEFNRLLNDFDEMAKKMNEMSKKIKSGNLSGLSGMGMGGLGGMF</sequence>
<dbReference type="GO" id="GO:0006614">
    <property type="term" value="P:SRP-dependent cotranslational protein targeting to membrane"/>
    <property type="evidence" value="ECO:0007669"/>
    <property type="project" value="InterPro"/>
</dbReference>